<accession>A0A3S9WB33</accession>
<proteinExistence type="inferred from homology"/>
<feature type="binding site" evidence="6">
    <location>
        <position position="224"/>
    </location>
    <ligand>
        <name>(6S)-NADPHX</name>
        <dbReference type="ChEBI" id="CHEBI:64076"/>
    </ligand>
</feature>
<dbReference type="AlphaFoldDB" id="A0A3S9WB33"/>
<dbReference type="EC" id="4.2.1.136" evidence="6"/>
<dbReference type="KEGG" id="mlv:CVS47_01901"/>
<dbReference type="GO" id="GO:0052856">
    <property type="term" value="F:NAD(P)HX epimerase activity"/>
    <property type="evidence" value="ECO:0007669"/>
    <property type="project" value="TreeGrafter"/>
</dbReference>
<dbReference type="CDD" id="cd01171">
    <property type="entry name" value="YXKO-related"/>
    <property type="match status" value="1"/>
</dbReference>
<dbReference type="Proteomes" id="UP000276888">
    <property type="component" value="Chromosome"/>
</dbReference>
<evidence type="ECO:0000256" key="6">
    <source>
        <dbReference type="HAMAP-Rule" id="MF_01965"/>
    </source>
</evidence>
<evidence type="ECO:0000313" key="8">
    <source>
        <dbReference type="EMBL" id="AZS37267.1"/>
    </source>
</evidence>
<dbReference type="Pfam" id="PF01256">
    <property type="entry name" value="Carb_kinase"/>
    <property type="match status" value="1"/>
</dbReference>
<feature type="binding site" evidence="6">
    <location>
        <position position="47"/>
    </location>
    <ligand>
        <name>(6S)-NADPHX</name>
        <dbReference type="ChEBI" id="CHEBI:64076"/>
    </ligand>
</feature>
<dbReference type="OrthoDB" id="9806925at2"/>
<organism evidence="8 9">
    <name type="scientific">Microbacterium lemovicicum</name>
    <dbReference type="NCBI Taxonomy" id="1072463"/>
    <lineage>
        <taxon>Bacteria</taxon>
        <taxon>Bacillati</taxon>
        <taxon>Actinomycetota</taxon>
        <taxon>Actinomycetes</taxon>
        <taxon>Micrococcales</taxon>
        <taxon>Microbacteriaceae</taxon>
        <taxon>Microbacterium</taxon>
    </lineage>
</organism>
<dbReference type="GO" id="GO:0110051">
    <property type="term" value="P:metabolite repair"/>
    <property type="evidence" value="ECO:0007669"/>
    <property type="project" value="TreeGrafter"/>
</dbReference>
<evidence type="ECO:0000256" key="5">
    <source>
        <dbReference type="ARBA" id="ARBA00023239"/>
    </source>
</evidence>
<keyword evidence="5 6" id="KW-0456">Lyase</keyword>
<evidence type="ECO:0000313" key="9">
    <source>
        <dbReference type="Proteomes" id="UP000276888"/>
    </source>
</evidence>
<protein>
    <recommendedName>
        <fullName evidence="6">ADP-dependent (S)-NAD(P)H-hydrate dehydratase</fullName>
        <ecNumber evidence="6">4.2.1.136</ecNumber>
    </recommendedName>
    <alternativeName>
        <fullName evidence="6">ADP-dependent NAD(P)HX dehydratase</fullName>
    </alternativeName>
</protein>
<dbReference type="GO" id="GO:0052855">
    <property type="term" value="F:ADP-dependent NAD(P)H-hydrate dehydratase activity"/>
    <property type="evidence" value="ECO:0007669"/>
    <property type="project" value="UniProtKB-UniRule"/>
</dbReference>
<dbReference type="PROSITE" id="PS51383">
    <property type="entry name" value="YJEF_C_3"/>
    <property type="match status" value="1"/>
</dbReference>
<feature type="domain" description="YjeF C-terminal" evidence="7">
    <location>
        <begin position="12"/>
        <end position="282"/>
    </location>
</feature>
<keyword evidence="3 6" id="KW-0521">NADP</keyword>
<feature type="binding site" evidence="6">
    <location>
        <position position="223"/>
    </location>
    <ligand>
        <name>AMP</name>
        <dbReference type="ChEBI" id="CHEBI:456215"/>
    </ligand>
</feature>
<comment type="function">
    <text evidence="6">Catalyzes the dehydration of the S-form of NAD(P)HX at the expense of ADP, which is converted to AMP. Together with NAD(P)HX epimerase, which catalyzes the epimerization of the S- and R-forms, the enzyme allows the repair of both epimers of NAD(P)HX, a damaged form of NAD(P)H that is a result of enzymatic or heat-dependent hydration.</text>
</comment>
<comment type="cofactor">
    <cofactor evidence="6">
        <name>Mg(2+)</name>
        <dbReference type="ChEBI" id="CHEBI:18420"/>
    </cofactor>
</comment>
<dbReference type="EMBL" id="CP031423">
    <property type="protein sequence ID" value="AZS37267.1"/>
    <property type="molecule type" value="Genomic_DNA"/>
</dbReference>
<reference evidence="8 9" key="1">
    <citation type="submission" date="2018-08" db="EMBL/GenBank/DDBJ databases">
        <title>Microbacterium lemovicicum sp. nov., a bacterium isolated from a natural uranium-rich soil.</title>
        <authorList>
            <person name="ORTET P."/>
        </authorList>
    </citation>
    <scope>NUCLEOTIDE SEQUENCE [LARGE SCALE GENOMIC DNA]</scope>
    <source>
        <strain evidence="8 9">Viu22</strain>
    </source>
</reference>
<comment type="subunit">
    <text evidence="6">Homotetramer.</text>
</comment>
<keyword evidence="9" id="KW-1185">Reference proteome</keyword>
<dbReference type="PANTHER" id="PTHR12592">
    <property type="entry name" value="ATP-DEPENDENT (S)-NAD(P)H-HYDRATE DEHYDRATASE FAMILY MEMBER"/>
    <property type="match status" value="1"/>
</dbReference>
<keyword evidence="4 6" id="KW-0520">NAD</keyword>
<comment type="similarity">
    <text evidence="6">Belongs to the NnrD/CARKD family.</text>
</comment>
<evidence type="ECO:0000256" key="4">
    <source>
        <dbReference type="ARBA" id="ARBA00023027"/>
    </source>
</evidence>
<comment type="caution">
    <text evidence="6">Lacks conserved residue(s) required for the propagation of feature annotation.</text>
</comment>
<evidence type="ECO:0000256" key="2">
    <source>
        <dbReference type="ARBA" id="ARBA00022840"/>
    </source>
</evidence>
<dbReference type="Gene3D" id="3.40.1190.20">
    <property type="match status" value="1"/>
</dbReference>
<gene>
    <name evidence="6 8" type="primary">nnrD</name>
    <name evidence="8" type="ORF">CVS47_01901</name>
</gene>
<keyword evidence="2 6" id="KW-0067">ATP-binding</keyword>
<evidence type="ECO:0000259" key="7">
    <source>
        <dbReference type="PROSITE" id="PS51383"/>
    </source>
</evidence>
<dbReference type="GO" id="GO:0046496">
    <property type="term" value="P:nicotinamide nucleotide metabolic process"/>
    <property type="evidence" value="ECO:0007669"/>
    <property type="project" value="UniProtKB-UniRule"/>
</dbReference>
<dbReference type="HAMAP" id="MF_01965">
    <property type="entry name" value="NADHX_dehydratase"/>
    <property type="match status" value="1"/>
</dbReference>
<sequence length="284" mass="29002">MSSPRSRRGRRITPAVLRGWGLPEPGEDKKARGRIIVVGGSRRSPGAVLLAGEAALRSGAGRLGLAVPGSVEAQMGVVIPEAAVLTLPESADESLRGTLRDEVEGADAVLVGPGFDDPDDTRGTLTAVAELSPAVLVLDAFALGVLPGIDRGALPDALILNPNREEVAILLDGDGSDDPLADLRAVAARYRAVVNSYGMVAAPDGRAWRVQIGGPGLATSGSGDVLAGAIAGFAAQGMEPERAAVWGSWAQARAGQRLTAASGLGFLARDLAREVSAAVNEVRA</sequence>
<keyword evidence="1 6" id="KW-0547">Nucleotide-binding</keyword>
<comment type="catalytic activity">
    <reaction evidence="6">
        <text>(6S)-NADHX + ADP = AMP + phosphate + NADH + H(+)</text>
        <dbReference type="Rhea" id="RHEA:32223"/>
        <dbReference type="ChEBI" id="CHEBI:15378"/>
        <dbReference type="ChEBI" id="CHEBI:43474"/>
        <dbReference type="ChEBI" id="CHEBI:57945"/>
        <dbReference type="ChEBI" id="CHEBI:64074"/>
        <dbReference type="ChEBI" id="CHEBI:456215"/>
        <dbReference type="ChEBI" id="CHEBI:456216"/>
        <dbReference type="EC" id="4.2.1.136"/>
    </reaction>
</comment>
<evidence type="ECO:0000256" key="3">
    <source>
        <dbReference type="ARBA" id="ARBA00022857"/>
    </source>
</evidence>
<dbReference type="PANTHER" id="PTHR12592:SF0">
    <property type="entry name" value="ATP-DEPENDENT (S)-NAD(P)H-HYDRATE DEHYDRATASE"/>
    <property type="match status" value="1"/>
</dbReference>
<dbReference type="SUPFAM" id="SSF53613">
    <property type="entry name" value="Ribokinase-like"/>
    <property type="match status" value="1"/>
</dbReference>
<dbReference type="InterPro" id="IPR000631">
    <property type="entry name" value="CARKD"/>
</dbReference>
<name>A0A3S9WB33_9MICO</name>
<comment type="catalytic activity">
    <reaction evidence="6">
        <text>(6S)-NADPHX + ADP = AMP + phosphate + NADPH + H(+)</text>
        <dbReference type="Rhea" id="RHEA:32235"/>
        <dbReference type="ChEBI" id="CHEBI:15378"/>
        <dbReference type="ChEBI" id="CHEBI:43474"/>
        <dbReference type="ChEBI" id="CHEBI:57783"/>
        <dbReference type="ChEBI" id="CHEBI:64076"/>
        <dbReference type="ChEBI" id="CHEBI:456215"/>
        <dbReference type="ChEBI" id="CHEBI:456216"/>
        <dbReference type="EC" id="4.2.1.136"/>
    </reaction>
</comment>
<evidence type="ECO:0000256" key="1">
    <source>
        <dbReference type="ARBA" id="ARBA00022741"/>
    </source>
</evidence>
<dbReference type="GO" id="GO:0005524">
    <property type="term" value="F:ATP binding"/>
    <property type="evidence" value="ECO:0007669"/>
    <property type="project" value="UniProtKB-KW"/>
</dbReference>
<dbReference type="RefSeq" id="WP_127095848.1">
    <property type="nucleotide sequence ID" value="NZ_CP031423.1"/>
</dbReference>
<dbReference type="InterPro" id="IPR029056">
    <property type="entry name" value="Ribokinase-like"/>
</dbReference>
<feature type="binding site" evidence="6">
    <location>
        <position position="114"/>
    </location>
    <ligand>
        <name>(6S)-NADPHX</name>
        <dbReference type="ChEBI" id="CHEBI:64076"/>
    </ligand>
</feature>